<keyword evidence="1" id="KW-0472">Membrane</keyword>
<evidence type="ECO:0000256" key="1">
    <source>
        <dbReference type="SAM" id="Phobius"/>
    </source>
</evidence>
<accession>A0A6L5GTA8</accession>
<keyword evidence="1" id="KW-0812">Transmembrane</keyword>
<proteinExistence type="predicted"/>
<dbReference type="Proteomes" id="UP000473648">
    <property type="component" value="Unassembled WGS sequence"/>
</dbReference>
<keyword evidence="3" id="KW-1185">Reference proteome</keyword>
<comment type="caution">
    <text evidence="2">The sequence shown here is derived from an EMBL/GenBank/DDBJ whole genome shotgun (WGS) entry which is preliminary data.</text>
</comment>
<gene>
    <name evidence="2" type="ORF">FRC53_08805</name>
</gene>
<organism evidence="2 3">
    <name type="scientific">Candidatus Pseudoramibacter fermentans</name>
    <dbReference type="NCBI Taxonomy" id="2594427"/>
    <lineage>
        <taxon>Bacteria</taxon>
        <taxon>Bacillati</taxon>
        <taxon>Bacillota</taxon>
        <taxon>Clostridia</taxon>
        <taxon>Eubacteriales</taxon>
        <taxon>Eubacteriaceae</taxon>
        <taxon>Pseudoramibacter</taxon>
    </lineage>
</organism>
<feature type="transmembrane region" description="Helical" evidence="1">
    <location>
        <begin position="40"/>
        <end position="58"/>
    </location>
</feature>
<name>A0A6L5GTA8_9FIRM</name>
<dbReference type="Pfam" id="PF05437">
    <property type="entry name" value="AzlD"/>
    <property type="match status" value="1"/>
</dbReference>
<evidence type="ECO:0000313" key="2">
    <source>
        <dbReference type="EMBL" id="MQM73494.1"/>
    </source>
</evidence>
<reference evidence="2" key="1">
    <citation type="journal article" date="2020" name="Appl. Environ. Microbiol.">
        <title>Medium-Chain Fatty Acid Synthesis by 'Candidatus Weimeria bifida' gen. nov., sp. nov., and 'Candidatus Pseudoramibacter fermentans' sp. nov.</title>
        <authorList>
            <person name="Scarborough M.J."/>
            <person name="Myers K.S."/>
            <person name="Donohue T.J."/>
            <person name="Noguera D.R."/>
        </authorList>
    </citation>
    <scope>NUCLEOTIDE SEQUENCE</scope>
    <source>
        <strain evidence="2">EUB1.1</strain>
    </source>
</reference>
<feature type="transmembrane region" description="Helical" evidence="1">
    <location>
        <begin position="6"/>
        <end position="28"/>
    </location>
</feature>
<evidence type="ECO:0000313" key="3">
    <source>
        <dbReference type="Proteomes" id="UP000473648"/>
    </source>
</evidence>
<protein>
    <submittedName>
        <fullName evidence="2">AzlD domain-containing protein</fullName>
    </submittedName>
</protein>
<keyword evidence="1" id="KW-1133">Transmembrane helix</keyword>
<feature type="transmembrane region" description="Helical" evidence="1">
    <location>
        <begin position="84"/>
        <end position="102"/>
    </location>
</feature>
<sequence length="105" mass="11587">MTTEHLLIYTAVMAGVTYLIRVLPLVLFRNEIKSPFVKSFLYYIPYAVLGAMTIPAVFTATHSIISACVGLAVAVIMAWHRKGLLPVAVAACVAVFVTEWLMRML</sequence>
<dbReference type="EMBL" id="VOGB01000005">
    <property type="protein sequence ID" value="MQM73494.1"/>
    <property type="molecule type" value="Genomic_DNA"/>
</dbReference>
<dbReference type="InterPro" id="IPR008407">
    <property type="entry name" value="Brnchd-chn_aa_trnsp_AzlD"/>
</dbReference>
<dbReference type="AlphaFoldDB" id="A0A6L5GTA8"/>